<feature type="region of interest" description="Disordered" evidence="1">
    <location>
        <begin position="43"/>
        <end position="65"/>
    </location>
</feature>
<evidence type="ECO:0000313" key="4">
    <source>
        <dbReference type="Proteomes" id="UP000051562"/>
    </source>
</evidence>
<evidence type="ECO:0000256" key="2">
    <source>
        <dbReference type="SAM" id="SignalP"/>
    </source>
</evidence>
<proteinExistence type="predicted"/>
<dbReference type="EMBL" id="LMAR01000061">
    <property type="protein sequence ID" value="KQK28706.1"/>
    <property type="molecule type" value="Genomic_DNA"/>
</dbReference>
<protein>
    <submittedName>
        <fullName evidence="3">Uncharacterized protein</fullName>
    </submittedName>
</protein>
<feature type="chain" id="PRO_5006207600" evidence="2">
    <location>
        <begin position="24"/>
        <end position="125"/>
    </location>
</feature>
<evidence type="ECO:0000256" key="1">
    <source>
        <dbReference type="SAM" id="MobiDB-lite"/>
    </source>
</evidence>
<reference evidence="3 4" key="1">
    <citation type="submission" date="2015-10" db="EMBL/GenBank/DDBJ databases">
        <title>Draft genome of Bosea thiooxidans.</title>
        <authorList>
            <person name="Wang X."/>
        </authorList>
    </citation>
    <scope>NUCLEOTIDE SEQUENCE [LARGE SCALE GENOMIC DNA]</scope>
    <source>
        <strain evidence="3 4">CGMCC 9174</strain>
    </source>
</reference>
<evidence type="ECO:0000313" key="3">
    <source>
        <dbReference type="EMBL" id="KQK28706.1"/>
    </source>
</evidence>
<dbReference type="AlphaFoldDB" id="A0A0Q3STC6"/>
<organism evidence="3 4">
    <name type="scientific">Bosea thiooxidans</name>
    <dbReference type="NCBI Taxonomy" id="53254"/>
    <lineage>
        <taxon>Bacteria</taxon>
        <taxon>Pseudomonadati</taxon>
        <taxon>Pseudomonadota</taxon>
        <taxon>Alphaproteobacteria</taxon>
        <taxon>Hyphomicrobiales</taxon>
        <taxon>Boseaceae</taxon>
        <taxon>Bosea</taxon>
    </lineage>
</organism>
<keyword evidence="4" id="KW-1185">Reference proteome</keyword>
<feature type="signal peptide" evidence="2">
    <location>
        <begin position="1"/>
        <end position="23"/>
    </location>
</feature>
<gene>
    <name evidence="3" type="ORF">ARD30_20640</name>
</gene>
<sequence length="125" mass="12870">MATLLAVAAMVLVVGRMATPASSAPSPVTLLSLVMEHGHVDPSAASIHHSRNADQDSVEGTAGSPSCDQACFGASSSCLVVPPAMIRAGAPFPRWPEAVCLQPRNDLMLAGAIPEVRFKPPKSIA</sequence>
<dbReference type="Proteomes" id="UP000051562">
    <property type="component" value="Unassembled WGS sequence"/>
</dbReference>
<comment type="caution">
    <text evidence="3">The sequence shown here is derived from an EMBL/GenBank/DDBJ whole genome shotgun (WGS) entry which is preliminary data.</text>
</comment>
<accession>A0A0Q3STC6</accession>
<keyword evidence="2" id="KW-0732">Signal</keyword>
<name>A0A0Q3STC6_9HYPH</name>